<reference evidence="2" key="1">
    <citation type="submission" date="2020-02" db="EMBL/GenBank/DDBJ databases">
        <authorList>
            <person name="Meier V. D."/>
        </authorList>
    </citation>
    <scope>NUCLEOTIDE SEQUENCE</scope>
    <source>
        <strain evidence="2">AVDCRST_MAG01</strain>
    </source>
</reference>
<feature type="region of interest" description="Disordered" evidence="1">
    <location>
        <begin position="1"/>
        <end position="49"/>
    </location>
</feature>
<organism evidence="2">
    <name type="scientific">uncultured Rubrobacteraceae bacterium</name>
    <dbReference type="NCBI Taxonomy" id="349277"/>
    <lineage>
        <taxon>Bacteria</taxon>
        <taxon>Bacillati</taxon>
        <taxon>Actinomycetota</taxon>
        <taxon>Rubrobacteria</taxon>
        <taxon>Rubrobacterales</taxon>
        <taxon>Rubrobacteraceae</taxon>
        <taxon>environmental samples</taxon>
    </lineage>
</organism>
<evidence type="ECO:0000256" key="1">
    <source>
        <dbReference type="SAM" id="MobiDB-lite"/>
    </source>
</evidence>
<sequence length="185" mass="20804">AGGHQGHGQGPHARGPARRRRGRRTRQYLPPLPAPWGRHRAGGGGAPWFQRLGRADAHRFRRVPGLLAREDAPDRRRWRQVRLRLRRFRPRVHAGAHDEGAGGPRRGRRHGPRRVPARQRRPRVPCRVVTPDGPLGGAVQEGARQGGSGPVRDRAGRAPQGPSRREPGADRRDRLPRLRRRGPLR</sequence>
<feature type="non-terminal residue" evidence="2">
    <location>
        <position position="185"/>
    </location>
</feature>
<dbReference type="EMBL" id="CADCUW010000603">
    <property type="protein sequence ID" value="CAA9451565.1"/>
    <property type="molecule type" value="Genomic_DNA"/>
</dbReference>
<dbReference type="AlphaFoldDB" id="A0A6J4QQ34"/>
<dbReference type="GO" id="GO:0016757">
    <property type="term" value="F:glycosyltransferase activity"/>
    <property type="evidence" value="ECO:0007669"/>
    <property type="project" value="UniProtKB-KW"/>
</dbReference>
<keyword evidence="2" id="KW-0328">Glycosyltransferase</keyword>
<protein>
    <submittedName>
        <fullName evidence="2">Queuine tRNA-ribosyltransferase</fullName>
        <ecNumber evidence="2">2.4.2.29</ecNumber>
    </submittedName>
</protein>
<accession>A0A6J4QQ34</accession>
<proteinExistence type="predicted"/>
<evidence type="ECO:0000313" key="2">
    <source>
        <dbReference type="EMBL" id="CAA9451565.1"/>
    </source>
</evidence>
<gene>
    <name evidence="2" type="ORF">AVDCRST_MAG01-01-4651</name>
</gene>
<feature type="compositionally biased region" description="Basic residues" evidence="1">
    <location>
        <begin position="15"/>
        <end position="26"/>
    </location>
</feature>
<name>A0A6J4QQ34_9ACTN</name>
<keyword evidence="2" id="KW-0808">Transferase</keyword>
<feature type="compositionally biased region" description="Basic and acidic residues" evidence="1">
    <location>
        <begin position="163"/>
        <end position="176"/>
    </location>
</feature>
<feature type="non-terminal residue" evidence="2">
    <location>
        <position position="1"/>
    </location>
</feature>
<feature type="region of interest" description="Disordered" evidence="1">
    <location>
        <begin position="89"/>
        <end position="185"/>
    </location>
</feature>
<feature type="compositionally biased region" description="Basic residues" evidence="1">
    <location>
        <begin position="105"/>
        <end position="124"/>
    </location>
</feature>
<dbReference type="EC" id="2.4.2.29" evidence="2"/>